<reference evidence="3" key="2">
    <citation type="journal article" date="2023" name="MicrobiologyOpen">
        <title>Genomics of the tumorigenes clade of the family Rhizobiaceae and description of Rhizobium rhododendri sp. nov.</title>
        <authorList>
            <person name="Kuzmanovic N."/>
            <person name="diCenzo G.C."/>
            <person name="Bunk B."/>
            <person name="Sproeer C."/>
            <person name="Fruehling A."/>
            <person name="Neumann-Schaal M."/>
            <person name="Overmann J."/>
            <person name="Smalla K."/>
        </authorList>
    </citation>
    <scope>NUCLEOTIDE SEQUENCE [LARGE SCALE GENOMIC DNA]</scope>
    <source>
        <strain evidence="3">1078</strain>
    </source>
</reference>
<reference evidence="2 3" key="1">
    <citation type="journal article" date="2018" name="Sci. Rep.">
        <title>Rhizobium tumorigenes sp. nov., a novel plant tumorigenic bacterium isolated from cane gall tumors on thornless blackberry.</title>
        <authorList>
            <person name="Kuzmanovi N."/>
            <person name="Smalla K."/>
            <person name="Gronow S."/>
            <person name="PuBawska J."/>
        </authorList>
    </citation>
    <scope>NUCLEOTIDE SEQUENCE [LARGE SCALE GENOMIC DNA]</scope>
    <source>
        <strain evidence="2 3">1078</strain>
    </source>
</reference>
<evidence type="ECO:0000313" key="3">
    <source>
        <dbReference type="Proteomes" id="UP000249499"/>
    </source>
</evidence>
<dbReference type="EMBL" id="CP117255">
    <property type="protein sequence ID" value="WFR94430.1"/>
    <property type="molecule type" value="Genomic_DNA"/>
</dbReference>
<keyword evidence="1" id="KW-0472">Membrane</keyword>
<dbReference type="RefSeq" id="WP_111222460.1">
    <property type="nucleotide sequence ID" value="NZ_CP117255.1"/>
</dbReference>
<dbReference type="KEGG" id="rtu:PR017_11370"/>
<proteinExistence type="predicted"/>
<keyword evidence="1" id="KW-1133">Transmembrane helix</keyword>
<dbReference type="AlphaFoldDB" id="A0AAF1K2Z2"/>
<evidence type="ECO:0000256" key="1">
    <source>
        <dbReference type="SAM" id="Phobius"/>
    </source>
</evidence>
<name>A0AAF1K2Z2_9HYPH</name>
<organism evidence="2 3">
    <name type="scientific">Rhizobium tumorigenes</name>
    <dbReference type="NCBI Taxonomy" id="2041385"/>
    <lineage>
        <taxon>Bacteria</taxon>
        <taxon>Pseudomonadati</taxon>
        <taxon>Pseudomonadota</taxon>
        <taxon>Alphaproteobacteria</taxon>
        <taxon>Hyphomicrobiales</taxon>
        <taxon>Rhizobiaceae</taxon>
        <taxon>Rhizobium/Agrobacterium group</taxon>
        <taxon>Rhizobium</taxon>
    </lineage>
</organism>
<feature type="transmembrane region" description="Helical" evidence="1">
    <location>
        <begin position="21"/>
        <end position="40"/>
    </location>
</feature>
<protein>
    <submittedName>
        <fullName evidence="2">Uncharacterized protein</fullName>
    </submittedName>
</protein>
<evidence type="ECO:0000313" key="2">
    <source>
        <dbReference type="EMBL" id="WFR94430.1"/>
    </source>
</evidence>
<accession>A0AAF1K2Z2</accession>
<keyword evidence="3" id="KW-1185">Reference proteome</keyword>
<dbReference type="Proteomes" id="UP000249499">
    <property type="component" value="Chromosome"/>
</dbReference>
<gene>
    <name evidence="2" type="ORF">PR017_11370</name>
</gene>
<keyword evidence="1" id="KW-0812">Transmembrane</keyword>
<sequence>MTSEEMGFGTERTSVGSIAKLAAITVVACVIFVGGMYFVGKANAPDASTRPQPAVTTQTQ</sequence>